<dbReference type="Proteomes" id="UP000198811">
    <property type="component" value="Unassembled WGS sequence"/>
</dbReference>
<protein>
    <submittedName>
        <fullName evidence="1">Uncharacterized protein</fullName>
    </submittedName>
</protein>
<proteinExistence type="predicted"/>
<dbReference type="EMBL" id="FNGL01000020">
    <property type="protein sequence ID" value="SDL33136.1"/>
    <property type="molecule type" value="Genomic_DNA"/>
</dbReference>
<keyword evidence="2" id="KW-1185">Reference proteome</keyword>
<organism evidence="1 2">
    <name type="scientific">Clostridium cochlearium</name>
    <dbReference type="NCBI Taxonomy" id="1494"/>
    <lineage>
        <taxon>Bacteria</taxon>
        <taxon>Bacillati</taxon>
        <taxon>Bacillota</taxon>
        <taxon>Clostridia</taxon>
        <taxon>Eubacteriales</taxon>
        <taxon>Clostridiaceae</taxon>
        <taxon>Clostridium</taxon>
    </lineage>
</organism>
<accession>A0ABY0QN25</accession>
<reference evidence="1 2" key="1">
    <citation type="submission" date="2016-10" db="EMBL/GenBank/DDBJ databases">
        <authorList>
            <person name="Varghese N."/>
            <person name="Submissions S."/>
        </authorList>
    </citation>
    <scope>NUCLEOTIDE SEQUENCE [LARGE SCALE GENOMIC DNA]</scope>
    <source>
        <strain evidence="1 2">NLAE-zl-C224</strain>
    </source>
</reference>
<gene>
    <name evidence="1" type="ORF">SAMN05216497_1202</name>
</gene>
<evidence type="ECO:0000313" key="1">
    <source>
        <dbReference type="EMBL" id="SDL33136.1"/>
    </source>
</evidence>
<sequence>MGICKECYSEENRITPLLNPQDCLENHTKYLQKLKI</sequence>
<name>A0ABY0QN25_CLOCO</name>
<comment type="caution">
    <text evidence="1">The sequence shown here is derived from an EMBL/GenBank/DDBJ whole genome shotgun (WGS) entry which is preliminary data.</text>
</comment>
<evidence type="ECO:0000313" key="2">
    <source>
        <dbReference type="Proteomes" id="UP000198811"/>
    </source>
</evidence>